<sequence length="157" mass="16043">MWRAGAAWVGEWGSVPAAGVFLCEGASVRCTAGPGISTGLLRVAGETIASGAAPPVGTSSGPRGADSVPGARTTPCATPDGAERDTECAISPTTDGSPHDDRVERNASPSETDTPSRTEIGVRGGTDRQPPSQGGWVVVRFGVRKRSQMDTALTPLR</sequence>
<accession>A0A9W6V8I8</accession>
<name>A0A9W6V8I8_9PSEU</name>
<evidence type="ECO:0000313" key="3">
    <source>
        <dbReference type="Proteomes" id="UP001165042"/>
    </source>
</evidence>
<evidence type="ECO:0000256" key="1">
    <source>
        <dbReference type="SAM" id="MobiDB-lite"/>
    </source>
</evidence>
<feature type="compositionally biased region" description="Polar residues" evidence="1">
    <location>
        <begin position="107"/>
        <end position="117"/>
    </location>
</feature>
<reference evidence="2" key="1">
    <citation type="submission" date="2023-02" db="EMBL/GenBank/DDBJ databases">
        <title>Actinokineospora globicatena NBRC 15670.</title>
        <authorList>
            <person name="Ichikawa N."/>
            <person name="Sato H."/>
            <person name="Tonouchi N."/>
        </authorList>
    </citation>
    <scope>NUCLEOTIDE SEQUENCE</scope>
    <source>
        <strain evidence="2">NBRC 15670</strain>
    </source>
</reference>
<protein>
    <submittedName>
        <fullName evidence="2">Uncharacterized protein</fullName>
    </submittedName>
</protein>
<dbReference type="Proteomes" id="UP001165042">
    <property type="component" value="Unassembled WGS sequence"/>
</dbReference>
<dbReference type="EMBL" id="BSSD01000001">
    <property type="protein sequence ID" value="GLW89988.1"/>
    <property type="molecule type" value="Genomic_DNA"/>
</dbReference>
<feature type="region of interest" description="Disordered" evidence="1">
    <location>
        <begin position="51"/>
        <end position="137"/>
    </location>
</feature>
<dbReference type="AlphaFoldDB" id="A0A9W6V8I8"/>
<comment type="caution">
    <text evidence="2">The sequence shown here is derived from an EMBL/GenBank/DDBJ whole genome shotgun (WGS) entry which is preliminary data.</text>
</comment>
<organism evidence="2 3">
    <name type="scientific">Actinokineospora globicatena</name>
    <dbReference type="NCBI Taxonomy" id="103729"/>
    <lineage>
        <taxon>Bacteria</taxon>
        <taxon>Bacillati</taxon>
        <taxon>Actinomycetota</taxon>
        <taxon>Actinomycetes</taxon>
        <taxon>Pseudonocardiales</taxon>
        <taxon>Pseudonocardiaceae</taxon>
        <taxon>Actinokineospora</taxon>
    </lineage>
</organism>
<keyword evidence="3" id="KW-1185">Reference proteome</keyword>
<gene>
    <name evidence="2" type="ORF">Aglo03_08040</name>
</gene>
<proteinExistence type="predicted"/>
<evidence type="ECO:0000313" key="2">
    <source>
        <dbReference type="EMBL" id="GLW89988.1"/>
    </source>
</evidence>